<dbReference type="Gene3D" id="1.10.340.70">
    <property type="match status" value="1"/>
</dbReference>
<name>A0A392MFG2_9FABA</name>
<dbReference type="Pfam" id="PF17921">
    <property type="entry name" value="Integrase_H2C2"/>
    <property type="match status" value="1"/>
</dbReference>
<organism evidence="2 3">
    <name type="scientific">Trifolium medium</name>
    <dbReference type="NCBI Taxonomy" id="97028"/>
    <lineage>
        <taxon>Eukaryota</taxon>
        <taxon>Viridiplantae</taxon>
        <taxon>Streptophyta</taxon>
        <taxon>Embryophyta</taxon>
        <taxon>Tracheophyta</taxon>
        <taxon>Spermatophyta</taxon>
        <taxon>Magnoliopsida</taxon>
        <taxon>eudicotyledons</taxon>
        <taxon>Gunneridae</taxon>
        <taxon>Pentapetalae</taxon>
        <taxon>rosids</taxon>
        <taxon>fabids</taxon>
        <taxon>Fabales</taxon>
        <taxon>Fabaceae</taxon>
        <taxon>Papilionoideae</taxon>
        <taxon>50 kb inversion clade</taxon>
        <taxon>NPAAA clade</taxon>
        <taxon>Hologalegina</taxon>
        <taxon>IRL clade</taxon>
        <taxon>Trifolieae</taxon>
        <taxon>Trifolium</taxon>
    </lineage>
</organism>
<evidence type="ECO:0000313" key="2">
    <source>
        <dbReference type="EMBL" id="MCH86247.1"/>
    </source>
</evidence>
<proteinExistence type="predicted"/>
<dbReference type="Proteomes" id="UP000265520">
    <property type="component" value="Unassembled WGS sequence"/>
</dbReference>
<dbReference type="AlphaFoldDB" id="A0A392MFG2"/>
<evidence type="ECO:0000259" key="1">
    <source>
        <dbReference type="Pfam" id="PF17921"/>
    </source>
</evidence>
<gene>
    <name evidence="2" type="ORF">A2U01_0007101</name>
</gene>
<dbReference type="PANTHER" id="PTHR47266">
    <property type="entry name" value="ENDONUCLEASE-RELATED"/>
    <property type="match status" value="1"/>
</dbReference>
<comment type="caution">
    <text evidence="2">The sequence shown here is derived from an EMBL/GenBank/DDBJ whole genome shotgun (WGS) entry which is preliminary data.</text>
</comment>
<feature type="domain" description="Integrase zinc-binding" evidence="1">
    <location>
        <begin position="33"/>
        <end position="82"/>
    </location>
</feature>
<protein>
    <recommendedName>
        <fullName evidence="1">Integrase zinc-binding domain-containing protein</fullName>
    </recommendedName>
</protein>
<dbReference type="EMBL" id="LXQA010009998">
    <property type="protein sequence ID" value="MCH86247.1"/>
    <property type="molecule type" value="Genomic_DNA"/>
</dbReference>
<dbReference type="InterPro" id="IPR041588">
    <property type="entry name" value="Integrase_H2C2"/>
</dbReference>
<sequence length="159" mass="17742">MNSKTREVLLLNQRMADYIIKEDYLDSQAVTHLREFHTSPTGDHSGVFRTYRKIAQSLYWIGMKAAVTNYVAACHTCQSNKYQASPSEGLLLPLPIPNAAWEGLLLKAKYGYNTSFQSAAICTPFEIVHGRPPPSLARFVHDETLVEAVAQDLLTTNKG</sequence>
<dbReference type="InterPro" id="IPR052160">
    <property type="entry name" value="Gypsy_RT_Integrase-like"/>
</dbReference>
<keyword evidence="3" id="KW-1185">Reference proteome</keyword>
<accession>A0A392MFG2</accession>
<evidence type="ECO:0000313" key="3">
    <source>
        <dbReference type="Proteomes" id="UP000265520"/>
    </source>
</evidence>
<reference evidence="2 3" key="1">
    <citation type="journal article" date="2018" name="Front. Plant Sci.">
        <title>Red Clover (Trifolium pratense) and Zigzag Clover (T. medium) - A Picture of Genomic Similarities and Differences.</title>
        <authorList>
            <person name="Dluhosova J."/>
            <person name="Istvanek J."/>
            <person name="Nedelnik J."/>
            <person name="Repkova J."/>
        </authorList>
    </citation>
    <scope>NUCLEOTIDE SEQUENCE [LARGE SCALE GENOMIC DNA]</scope>
    <source>
        <strain evidence="3">cv. 10/8</strain>
        <tissue evidence="2">Leaf</tissue>
    </source>
</reference>